<keyword evidence="2" id="KW-1185">Reference proteome</keyword>
<evidence type="ECO:0000313" key="1">
    <source>
        <dbReference type="EMBL" id="KDR12897.1"/>
    </source>
</evidence>
<sequence length="77" mass="8554">MSLTLRVKHFQLSVKCKGEKITKVDFRGVSHYSRVLQDPGELIDVDQKGSAYSNCKRGEESEFPVTEHGSLCAPVSV</sequence>
<evidence type="ECO:0000313" key="2">
    <source>
        <dbReference type="Proteomes" id="UP000027135"/>
    </source>
</evidence>
<accession>A0A067QSR8</accession>
<dbReference type="Proteomes" id="UP000027135">
    <property type="component" value="Unassembled WGS sequence"/>
</dbReference>
<reference evidence="1 2" key="1">
    <citation type="journal article" date="2014" name="Nat. Commun.">
        <title>Molecular traces of alternative social organization in a termite genome.</title>
        <authorList>
            <person name="Terrapon N."/>
            <person name="Li C."/>
            <person name="Robertson H.M."/>
            <person name="Ji L."/>
            <person name="Meng X."/>
            <person name="Booth W."/>
            <person name="Chen Z."/>
            <person name="Childers C.P."/>
            <person name="Glastad K.M."/>
            <person name="Gokhale K."/>
            <person name="Gowin J."/>
            <person name="Gronenberg W."/>
            <person name="Hermansen R.A."/>
            <person name="Hu H."/>
            <person name="Hunt B.G."/>
            <person name="Huylmans A.K."/>
            <person name="Khalil S.M."/>
            <person name="Mitchell R.D."/>
            <person name="Munoz-Torres M.C."/>
            <person name="Mustard J.A."/>
            <person name="Pan H."/>
            <person name="Reese J.T."/>
            <person name="Scharf M.E."/>
            <person name="Sun F."/>
            <person name="Vogel H."/>
            <person name="Xiao J."/>
            <person name="Yang W."/>
            <person name="Yang Z."/>
            <person name="Yang Z."/>
            <person name="Zhou J."/>
            <person name="Zhu J."/>
            <person name="Brent C.S."/>
            <person name="Elsik C.G."/>
            <person name="Goodisman M.A."/>
            <person name="Liberles D.A."/>
            <person name="Roe R.M."/>
            <person name="Vargo E.L."/>
            <person name="Vilcinskas A."/>
            <person name="Wang J."/>
            <person name="Bornberg-Bauer E."/>
            <person name="Korb J."/>
            <person name="Zhang G."/>
            <person name="Liebig J."/>
        </authorList>
    </citation>
    <scope>NUCLEOTIDE SEQUENCE [LARGE SCALE GENOMIC DNA]</scope>
    <source>
        <tissue evidence="1">Whole organism</tissue>
    </source>
</reference>
<protein>
    <submittedName>
        <fullName evidence="1">Uncharacterized protein</fullName>
    </submittedName>
</protein>
<dbReference type="EMBL" id="KK852982">
    <property type="protein sequence ID" value="KDR12897.1"/>
    <property type="molecule type" value="Genomic_DNA"/>
</dbReference>
<name>A0A067QSR8_ZOONE</name>
<proteinExistence type="predicted"/>
<gene>
    <name evidence="1" type="ORF">L798_13122</name>
</gene>
<dbReference type="InParanoid" id="A0A067QSR8"/>
<dbReference type="AlphaFoldDB" id="A0A067QSR8"/>
<organism evidence="1 2">
    <name type="scientific">Zootermopsis nevadensis</name>
    <name type="common">Dampwood termite</name>
    <dbReference type="NCBI Taxonomy" id="136037"/>
    <lineage>
        <taxon>Eukaryota</taxon>
        <taxon>Metazoa</taxon>
        <taxon>Ecdysozoa</taxon>
        <taxon>Arthropoda</taxon>
        <taxon>Hexapoda</taxon>
        <taxon>Insecta</taxon>
        <taxon>Pterygota</taxon>
        <taxon>Neoptera</taxon>
        <taxon>Polyneoptera</taxon>
        <taxon>Dictyoptera</taxon>
        <taxon>Blattodea</taxon>
        <taxon>Blattoidea</taxon>
        <taxon>Termitoidae</taxon>
        <taxon>Termopsidae</taxon>
        <taxon>Zootermopsis</taxon>
    </lineage>
</organism>